<feature type="region of interest" description="Disordered" evidence="1">
    <location>
        <begin position="1"/>
        <end position="117"/>
    </location>
</feature>
<dbReference type="EMBL" id="JAYWIO010000001">
    <property type="protein sequence ID" value="KAK7290662.1"/>
    <property type="molecule type" value="Genomic_DNA"/>
</dbReference>
<gene>
    <name evidence="2" type="ORF">RIF29_05240</name>
</gene>
<proteinExistence type="predicted"/>
<dbReference type="AlphaFoldDB" id="A0AAN9J243"/>
<name>A0AAN9J243_CROPI</name>
<reference evidence="2 3" key="1">
    <citation type="submission" date="2024-01" db="EMBL/GenBank/DDBJ databases">
        <title>The genomes of 5 underutilized Papilionoideae crops provide insights into root nodulation and disease resistanc.</title>
        <authorList>
            <person name="Yuan L."/>
        </authorList>
    </citation>
    <scope>NUCLEOTIDE SEQUENCE [LARGE SCALE GENOMIC DNA]</scope>
    <source>
        <strain evidence="2">ZHUSHIDOU_FW_LH</strain>
        <tissue evidence="2">Leaf</tissue>
    </source>
</reference>
<dbReference type="Proteomes" id="UP001372338">
    <property type="component" value="Unassembled WGS sequence"/>
</dbReference>
<evidence type="ECO:0000256" key="1">
    <source>
        <dbReference type="SAM" id="MobiDB-lite"/>
    </source>
</evidence>
<evidence type="ECO:0000313" key="3">
    <source>
        <dbReference type="Proteomes" id="UP001372338"/>
    </source>
</evidence>
<comment type="caution">
    <text evidence="2">The sequence shown here is derived from an EMBL/GenBank/DDBJ whole genome shotgun (WGS) entry which is preliminary data.</text>
</comment>
<keyword evidence="3" id="KW-1185">Reference proteome</keyword>
<protein>
    <submittedName>
        <fullName evidence="2">Uncharacterized protein</fullName>
    </submittedName>
</protein>
<sequence length="230" mass="24722">MDVANENVPPTQAEPAAVQDVAVGGDSQLGDENGNPKTMNENPVKVSDKESSAPDSADHDHGEWLIVTRRRRFPPKNPQLPLNNDKAVLRGNSKIASGPTAKNPTNGPELETGPNTKTHAIRLDSGKHRREDRSIPTHVLLKNAGKEVYVNPMHTGTPVFETGALFSPQGVFSGVPFFGKDDPHPTSPHNAQVSSPVHCSSMQELGLESLVPESQGSEQGRVLNDVSMHD</sequence>
<evidence type="ECO:0000313" key="2">
    <source>
        <dbReference type="EMBL" id="KAK7290662.1"/>
    </source>
</evidence>
<feature type="region of interest" description="Disordered" evidence="1">
    <location>
        <begin position="181"/>
        <end position="200"/>
    </location>
</feature>
<feature type="region of interest" description="Disordered" evidence="1">
    <location>
        <begin position="209"/>
        <end position="230"/>
    </location>
</feature>
<feature type="compositionally biased region" description="Basic and acidic residues" evidence="1">
    <location>
        <begin position="46"/>
        <end position="63"/>
    </location>
</feature>
<accession>A0AAN9J243</accession>
<feature type="compositionally biased region" description="Polar residues" evidence="1">
    <location>
        <begin position="187"/>
        <end position="200"/>
    </location>
</feature>
<organism evidence="2 3">
    <name type="scientific">Crotalaria pallida</name>
    <name type="common">Smooth rattlebox</name>
    <name type="synonym">Crotalaria striata</name>
    <dbReference type="NCBI Taxonomy" id="3830"/>
    <lineage>
        <taxon>Eukaryota</taxon>
        <taxon>Viridiplantae</taxon>
        <taxon>Streptophyta</taxon>
        <taxon>Embryophyta</taxon>
        <taxon>Tracheophyta</taxon>
        <taxon>Spermatophyta</taxon>
        <taxon>Magnoliopsida</taxon>
        <taxon>eudicotyledons</taxon>
        <taxon>Gunneridae</taxon>
        <taxon>Pentapetalae</taxon>
        <taxon>rosids</taxon>
        <taxon>fabids</taxon>
        <taxon>Fabales</taxon>
        <taxon>Fabaceae</taxon>
        <taxon>Papilionoideae</taxon>
        <taxon>50 kb inversion clade</taxon>
        <taxon>genistoids sensu lato</taxon>
        <taxon>core genistoids</taxon>
        <taxon>Crotalarieae</taxon>
        <taxon>Crotalaria</taxon>
    </lineage>
</organism>